<dbReference type="SMART" id="SM00850">
    <property type="entry name" value="LytTR"/>
    <property type="match status" value="1"/>
</dbReference>
<dbReference type="InterPro" id="IPR046947">
    <property type="entry name" value="LytR-like"/>
</dbReference>
<dbReference type="RefSeq" id="WP_238806217.1">
    <property type="nucleotide sequence ID" value="NZ_CAKLPY010000001.1"/>
</dbReference>
<organism evidence="2 3">
    <name type="scientific">Emticicia aquatica</name>
    <dbReference type="NCBI Taxonomy" id="1681835"/>
    <lineage>
        <taxon>Bacteria</taxon>
        <taxon>Pseudomonadati</taxon>
        <taxon>Bacteroidota</taxon>
        <taxon>Cytophagia</taxon>
        <taxon>Cytophagales</taxon>
        <taxon>Leadbetterellaceae</taxon>
        <taxon>Emticicia</taxon>
    </lineage>
</organism>
<dbReference type="Pfam" id="PF04397">
    <property type="entry name" value="LytTR"/>
    <property type="match status" value="1"/>
</dbReference>
<reference evidence="2" key="1">
    <citation type="submission" date="2021-12" db="EMBL/GenBank/DDBJ databases">
        <authorList>
            <person name="Rodrigo-Torres L."/>
            <person name="Arahal R. D."/>
            <person name="Lucena T."/>
        </authorList>
    </citation>
    <scope>NUCLEOTIDE SEQUENCE</scope>
    <source>
        <strain evidence="2">CECT 8858</strain>
    </source>
</reference>
<evidence type="ECO:0000313" key="2">
    <source>
        <dbReference type="EMBL" id="CAH0995672.1"/>
    </source>
</evidence>
<dbReference type="InterPro" id="IPR007492">
    <property type="entry name" value="LytTR_DNA-bd_dom"/>
</dbReference>
<dbReference type="PANTHER" id="PTHR37299">
    <property type="entry name" value="TRANSCRIPTIONAL REGULATOR-RELATED"/>
    <property type="match status" value="1"/>
</dbReference>
<sequence>MKTLYLTRHQQININEILYLQGDSNYTFIHSVNKPTTIASKTLHLIHSSIDYESFIRISKNLILNIDYISTYDIEDKRLSLILYNGQQFTVSRRRFKSCLDKIGVFRAIKIQKKAHSAA</sequence>
<gene>
    <name evidence="2" type="ORF">EMA8858_01797</name>
</gene>
<dbReference type="PANTHER" id="PTHR37299:SF1">
    <property type="entry name" value="STAGE 0 SPORULATION PROTEIN A HOMOLOG"/>
    <property type="match status" value="1"/>
</dbReference>
<evidence type="ECO:0000259" key="1">
    <source>
        <dbReference type="PROSITE" id="PS50930"/>
    </source>
</evidence>
<dbReference type="Gene3D" id="2.40.50.1020">
    <property type="entry name" value="LytTr DNA-binding domain"/>
    <property type="match status" value="1"/>
</dbReference>
<proteinExistence type="predicted"/>
<keyword evidence="3" id="KW-1185">Reference proteome</keyword>
<dbReference type="PROSITE" id="PS50930">
    <property type="entry name" value="HTH_LYTTR"/>
    <property type="match status" value="1"/>
</dbReference>
<dbReference type="Proteomes" id="UP000837932">
    <property type="component" value="Unassembled WGS sequence"/>
</dbReference>
<accession>A0ABN8ERY6</accession>
<dbReference type="EMBL" id="CAKLPY010000001">
    <property type="protein sequence ID" value="CAH0995672.1"/>
    <property type="molecule type" value="Genomic_DNA"/>
</dbReference>
<evidence type="ECO:0000313" key="3">
    <source>
        <dbReference type="Proteomes" id="UP000837932"/>
    </source>
</evidence>
<protein>
    <recommendedName>
        <fullName evidence="1">HTH LytTR-type domain-containing protein</fullName>
    </recommendedName>
</protein>
<feature type="domain" description="HTH LytTR-type" evidence="1">
    <location>
        <begin position="1"/>
        <end position="105"/>
    </location>
</feature>
<comment type="caution">
    <text evidence="2">The sequence shown here is derived from an EMBL/GenBank/DDBJ whole genome shotgun (WGS) entry which is preliminary data.</text>
</comment>
<name>A0ABN8ERY6_9BACT</name>